<organism evidence="2 3">
    <name type="scientific">Micrococcus flavus</name>
    <dbReference type="NCBI Taxonomy" id="384602"/>
    <lineage>
        <taxon>Bacteria</taxon>
        <taxon>Bacillati</taxon>
        <taxon>Actinomycetota</taxon>
        <taxon>Actinomycetes</taxon>
        <taxon>Micrococcales</taxon>
        <taxon>Micrococcaceae</taxon>
        <taxon>Micrococcus</taxon>
    </lineage>
</organism>
<dbReference type="Proteomes" id="UP000560081">
    <property type="component" value="Unassembled WGS sequence"/>
</dbReference>
<evidence type="ECO:0000256" key="1">
    <source>
        <dbReference type="SAM" id="Phobius"/>
    </source>
</evidence>
<comment type="caution">
    <text evidence="2">The sequence shown here is derived from an EMBL/GenBank/DDBJ whole genome shotgun (WGS) entry which is preliminary data.</text>
</comment>
<dbReference type="AlphaFoldDB" id="A0A4Y8X3F9"/>
<proteinExistence type="predicted"/>
<protein>
    <submittedName>
        <fullName evidence="2">Uncharacterized protein</fullName>
    </submittedName>
</protein>
<accession>A0A4Y8X3F9</accession>
<dbReference type="RefSeq" id="WP_135029915.1">
    <property type="nucleotide sequence ID" value="NZ_BMLA01000003.1"/>
</dbReference>
<keyword evidence="1" id="KW-0472">Membrane</keyword>
<gene>
    <name evidence="2" type="ORF">BJ976_000307</name>
</gene>
<feature type="transmembrane region" description="Helical" evidence="1">
    <location>
        <begin position="47"/>
        <end position="66"/>
    </location>
</feature>
<evidence type="ECO:0000313" key="2">
    <source>
        <dbReference type="EMBL" id="MBB4881956.1"/>
    </source>
</evidence>
<keyword evidence="1" id="KW-1133">Transmembrane helix</keyword>
<name>A0A4Y8X3F9_9MICC</name>
<sequence length="221" mass="21654">MVTVTPPPSRAVAGPARLVRGLAGATAMTVLAAASHSAATGGPLPPLALMVFSAVLAAPVTTALAGRTLSLWRTLLAVLAAQGIFHVLYGVAGGAHAVHVAAGVDPAHVGHLGADAGPALAVTATGAVEHGHGAGMLAAHVVAALLTVAVLRHGEQVLAAAAQQALAAAPVLRLLQFLLTGTVTTPRPLRLPAVRAPRPAGSLLVLGTPGRRGPPALVLAA</sequence>
<evidence type="ECO:0000313" key="3">
    <source>
        <dbReference type="Proteomes" id="UP000560081"/>
    </source>
</evidence>
<keyword evidence="1" id="KW-0812">Transmembrane</keyword>
<dbReference type="EMBL" id="JACHMC010000001">
    <property type="protein sequence ID" value="MBB4881956.1"/>
    <property type="molecule type" value="Genomic_DNA"/>
</dbReference>
<keyword evidence="3" id="KW-1185">Reference proteome</keyword>
<reference evidence="2 3" key="1">
    <citation type="submission" date="2020-08" db="EMBL/GenBank/DDBJ databases">
        <title>Sequencing the genomes of 1000 actinobacteria strains.</title>
        <authorList>
            <person name="Klenk H.-P."/>
        </authorList>
    </citation>
    <scope>NUCLEOTIDE SEQUENCE [LARGE SCALE GENOMIC DNA]</scope>
    <source>
        <strain evidence="2 3">DSM 19079</strain>
    </source>
</reference>